<dbReference type="PANTHER" id="PTHR38768">
    <property type="entry name" value="UPF0502 PROTEIN YCEH"/>
    <property type="match status" value="1"/>
</dbReference>
<dbReference type="CDD" id="cd02440">
    <property type="entry name" value="AdoMet_MTases"/>
    <property type="match status" value="1"/>
</dbReference>
<dbReference type="InterPro" id="IPR029063">
    <property type="entry name" value="SAM-dependent_MTases_sf"/>
</dbReference>
<sequence>MSVIPAAPQPGPDARSLTPVEQRVLGALMEKQQTVPASYPLSMAALRAACNQTSSREPLTDLDEQTIHRTLADLRSRELVRFVHTGTGSRTVRFHQRLTEFLALNEPSTALLTVLLLRGPQPAGQLFTRTERLHPFADREAVEKLLTELAALSEPWIVQLQHQPGQRDPRWAHTLGPVDEATPIPTAQPTDRDAVLEGGADLRDAQVRTGYDAMASGYTQALHDELAGKPFDRWVLDRVDEIAPAGPVLDVGCGPGQVAAYLAGRGRAATGIDLSPAMIEEARSLHPELDLQVGDLRGLLKPRDAAGWSAVAAWYALVHLAGSELGEAVREFARVLVPGGVVAIALHIGDEVRHVTELFGAEVDLHFVLHDRHEVLTAATAAGLVDVQWYLRSPDPAVEVETERLYLVGRAPV</sequence>
<evidence type="ECO:0000313" key="2">
    <source>
        <dbReference type="EMBL" id="XCG61936.1"/>
    </source>
</evidence>
<dbReference type="Pfam" id="PF04337">
    <property type="entry name" value="DUF480"/>
    <property type="match status" value="1"/>
</dbReference>
<dbReference type="RefSeq" id="WP_353647552.1">
    <property type="nucleotide sequence ID" value="NZ_CP159218.1"/>
</dbReference>
<dbReference type="AlphaFoldDB" id="A0AAU8DIB5"/>
<dbReference type="InterPro" id="IPR036390">
    <property type="entry name" value="WH_DNA-bd_sf"/>
</dbReference>
<feature type="domain" description="Methyltransferase" evidence="1">
    <location>
        <begin position="248"/>
        <end position="340"/>
    </location>
</feature>
<dbReference type="InterPro" id="IPR036388">
    <property type="entry name" value="WH-like_DNA-bd_sf"/>
</dbReference>
<dbReference type="SUPFAM" id="SSF46785">
    <property type="entry name" value="Winged helix' DNA-binding domain"/>
    <property type="match status" value="2"/>
</dbReference>
<organism evidence="2">
    <name type="scientific">Nakamurella sp. A5-74</name>
    <dbReference type="NCBI Taxonomy" id="3158264"/>
    <lineage>
        <taxon>Bacteria</taxon>
        <taxon>Bacillati</taxon>
        <taxon>Actinomycetota</taxon>
        <taxon>Actinomycetes</taxon>
        <taxon>Nakamurellales</taxon>
        <taxon>Nakamurellaceae</taxon>
        <taxon>Nakamurella</taxon>
    </lineage>
</organism>
<dbReference type="PANTHER" id="PTHR38768:SF1">
    <property type="entry name" value="UPF0502 PROTEIN YCEH"/>
    <property type="match status" value="1"/>
</dbReference>
<dbReference type="SUPFAM" id="SSF53335">
    <property type="entry name" value="S-adenosyl-L-methionine-dependent methyltransferases"/>
    <property type="match status" value="1"/>
</dbReference>
<dbReference type="Gene3D" id="1.10.10.10">
    <property type="entry name" value="Winged helix-like DNA-binding domain superfamily/Winged helix DNA-binding domain"/>
    <property type="match status" value="2"/>
</dbReference>
<name>A0AAU8DIB5_9ACTN</name>
<dbReference type="Pfam" id="PF13649">
    <property type="entry name" value="Methyltransf_25"/>
    <property type="match status" value="1"/>
</dbReference>
<dbReference type="InterPro" id="IPR041698">
    <property type="entry name" value="Methyltransf_25"/>
</dbReference>
<dbReference type="EMBL" id="CP159218">
    <property type="protein sequence ID" value="XCG61936.1"/>
    <property type="molecule type" value="Genomic_DNA"/>
</dbReference>
<evidence type="ECO:0000259" key="1">
    <source>
        <dbReference type="Pfam" id="PF13649"/>
    </source>
</evidence>
<gene>
    <name evidence="2" type="ORF">ABLG96_11625</name>
</gene>
<accession>A0AAU8DIB5</accession>
<proteinExistence type="predicted"/>
<reference evidence="2" key="1">
    <citation type="submission" date="2024-05" db="EMBL/GenBank/DDBJ databases">
        <authorList>
            <person name="Cai S.Y."/>
            <person name="Jin L.M."/>
            <person name="Li H.R."/>
        </authorList>
    </citation>
    <scope>NUCLEOTIDE SEQUENCE</scope>
    <source>
        <strain evidence="2">A5-74</strain>
    </source>
</reference>
<dbReference type="Gene3D" id="3.40.50.150">
    <property type="entry name" value="Vaccinia Virus protein VP39"/>
    <property type="match status" value="1"/>
</dbReference>
<protein>
    <submittedName>
        <fullName evidence="2">DUF480 domain-containing protein</fullName>
    </submittedName>
</protein>
<dbReference type="InterPro" id="IPR007432">
    <property type="entry name" value="DUF480"/>
</dbReference>